<reference evidence="2 3" key="1">
    <citation type="journal article" date="2019" name="Int. J. Syst. Evol. Microbiol.">
        <title>The Global Catalogue of Microorganisms (GCM) 10K type strain sequencing project: providing services to taxonomists for standard genome sequencing and annotation.</title>
        <authorList>
            <consortium name="The Broad Institute Genomics Platform"/>
            <consortium name="The Broad Institute Genome Sequencing Center for Infectious Disease"/>
            <person name="Wu L."/>
            <person name="Ma J."/>
        </authorList>
    </citation>
    <scope>NUCLEOTIDE SEQUENCE [LARGE SCALE GENOMIC DNA]</scope>
    <source>
        <strain evidence="2 3">CGMCC 1.15824</strain>
    </source>
</reference>
<proteinExistence type="predicted"/>
<comment type="caution">
    <text evidence="2">The sequence shown here is derived from an EMBL/GenBank/DDBJ whole genome shotgun (WGS) entry which is preliminary data.</text>
</comment>
<keyword evidence="3" id="KW-1185">Reference proteome</keyword>
<dbReference type="Proteomes" id="UP001595925">
    <property type="component" value="Unassembled WGS sequence"/>
</dbReference>
<dbReference type="AlphaFoldDB" id="A0ABD5QJJ5"/>
<dbReference type="SUPFAM" id="SSF56112">
    <property type="entry name" value="Protein kinase-like (PK-like)"/>
    <property type="match status" value="1"/>
</dbReference>
<dbReference type="Gene3D" id="3.30.200.20">
    <property type="entry name" value="Phosphorylase Kinase, domain 1"/>
    <property type="match status" value="1"/>
</dbReference>
<dbReference type="InterPro" id="IPR011009">
    <property type="entry name" value="Kinase-like_dom_sf"/>
</dbReference>
<evidence type="ECO:0000259" key="1">
    <source>
        <dbReference type="Pfam" id="PF01636"/>
    </source>
</evidence>
<evidence type="ECO:0000313" key="3">
    <source>
        <dbReference type="Proteomes" id="UP001595925"/>
    </source>
</evidence>
<dbReference type="PANTHER" id="PTHR21310">
    <property type="entry name" value="AMINOGLYCOSIDE PHOSPHOTRANSFERASE-RELATED-RELATED"/>
    <property type="match status" value="1"/>
</dbReference>
<gene>
    <name evidence="2" type="ORF">ACFPFO_19375</name>
</gene>
<dbReference type="InterPro" id="IPR051678">
    <property type="entry name" value="AGP_Transferase"/>
</dbReference>
<dbReference type="EMBL" id="JBHSJG010000055">
    <property type="protein sequence ID" value="MFC4989883.1"/>
    <property type="molecule type" value="Genomic_DNA"/>
</dbReference>
<organism evidence="2 3">
    <name type="scientific">Saliphagus infecundisoli</name>
    <dbReference type="NCBI Taxonomy" id="1849069"/>
    <lineage>
        <taxon>Archaea</taxon>
        <taxon>Methanobacteriati</taxon>
        <taxon>Methanobacteriota</taxon>
        <taxon>Stenosarchaea group</taxon>
        <taxon>Halobacteria</taxon>
        <taxon>Halobacteriales</taxon>
        <taxon>Natrialbaceae</taxon>
        <taxon>Saliphagus</taxon>
    </lineage>
</organism>
<name>A0ABD5QJJ5_9EURY</name>
<dbReference type="InterPro" id="IPR002575">
    <property type="entry name" value="Aminoglycoside_PTrfase"/>
</dbReference>
<protein>
    <submittedName>
        <fullName evidence="2">Phosphotransferase family protein</fullName>
    </submittedName>
</protein>
<feature type="domain" description="Aminoglycoside phosphotransferase" evidence="1">
    <location>
        <begin position="32"/>
        <end position="295"/>
    </location>
</feature>
<accession>A0ABD5QJJ5</accession>
<sequence>MGDEEWSRSELSDAAVREMVDDLRETWSVETIERVEHGTDFVAVVGVETPDGPRSAVLKATTAGFVAPESARAEPRMLELVGRETRIPVPAVYGVRDHHPSLPAPFYLMEHVAGENHEGRSGELRRAVRERICGDAGRNLAALHELGPLPAAGTVGVVDGELAVLDSEDHPSYDDCREMVLDGSEDTLDALAEGGFFPGKADDRERFADLVDPLREYLRETIPTLSEPEPPTYHHRDYRYGNLLVDPDTGETQAVLDWAGTMAAEPASALAGTESLLFDPVDEDDDLVAGLRTAFRDAYADGREGWSFDAGVRERIEVYRLVDRLDAMACLPLWYEDATPAERDEQERYHREFLDRYL</sequence>
<evidence type="ECO:0000313" key="2">
    <source>
        <dbReference type="EMBL" id="MFC4989883.1"/>
    </source>
</evidence>
<dbReference type="RefSeq" id="WP_198667944.1">
    <property type="nucleotide sequence ID" value="NZ_JAIVEF010000008.1"/>
</dbReference>
<dbReference type="Pfam" id="PF01636">
    <property type="entry name" value="APH"/>
    <property type="match status" value="1"/>
</dbReference>
<dbReference type="Gene3D" id="3.90.1200.10">
    <property type="match status" value="1"/>
</dbReference>